<dbReference type="EMBL" id="CP099422">
    <property type="protein sequence ID" value="USW53837.1"/>
    <property type="molecule type" value="Genomic_DNA"/>
</dbReference>
<organism evidence="2 3">
    <name type="scientific">Septoria linicola</name>
    <dbReference type="NCBI Taxonomy" id="215465"/>
    <lineage>
        <taxon>Eukaryota</taxon>
        <taxon>Fungi</taxon>
        <taxon>Dikarya</taxon>
        <taxon>Ascomycota</taxon>
        <taxon>Pezizomycotina</taxon>
        <taxon>Dothideomycetes</taxon>
        <taxon>Dothideomycetidae</taxon>
        <taxon>Mycosphaerellales</taxon>
        <taxon>Mycosphaerellaceae</taxon>
        <taxon>Septoria</taxon>
    </lineage>
</organism>
<reference evidence="2" key="1">
    <citation type="submission" date="2022-06" db="EMBL/GenBank/DDBJ databases">
        <title>Complete genome sequences of two strains of the flax pathogen Septoria linicola.</title>
        <authorList>
            <person name="Lapalu N."/>
            <person name="Simon A."/>
            <person name="Demenou B."/>
            <person name="Paumier D."/>
            <person name="Guillot M.-P."/>
            <person name="Gout L."/>
            <person name="Valade R."/>
        </authorList>
    </citation>
    <scope>NUCLEOTIDE SEQUENCE</scope>
    <source>
        <strain evidence="2">SE15195</strain>
    </source>
</reference>
<evidence type="ECO:0000313" key="3">
    <source>
        <dbReference type="Proteomes" id="UP001056384"/>
    </source>
</evidence>
<protein>
    <submittedName>
        <fullName evidence="2">Uncharacterized protein</fullName>
    </submittedName>
</protein>
<dbReference type="OrthoDB" id="5424462at2759"/>
<name>A0A9Q9EKZ8_9PEZI</name>
<evidence type="ECO:0000313" key="2">
    <source>
        <dbReference type="EMBL" id="USW53837.1"/>
    </source>
</evidence>
<feature type="compositionally biased region" description="Low complexity" evidence="1">
    <location>
        <begin position="114"/>
        <end position="131"/>
    </location>
</feature>
<feature type="region of interest" description="Disordered" evidence="1">
    <location>
        <begin position="95"/>
        <end position="156"/>
    </location>
</feature>
<dbReference type="InterPro" id="IPR053203">
    <property type="entry name" value="Cisplatin_resist-associated"/>
</dbReference>
<gene>
    <name evidence="2" type="ORF">Slin15195_G071560</name>
</gene>
<feature type="region of interest" description="Disordered" evidence="1">
    <location>
        <begin position="1"/>
        <end position="74"/>
    </location>
</feature>
<dbReference type="Proteomes" id="UP001056384">
    <property type="component" value="Chromosome 5"/>
</dbReference>
<sequence length="156" mass="16565">MTSRQYSVTEPHPSVRSGYIGGGRGGAGNFKRYKAEELTSGPSATGPASRITLTRPFAKRTVTSGRGGFGNAVTTQTEESIFQFDEEMLKARETASTPVYRIGRGGAGNVFPEAKAPSSSRKNSSDSSASDSSERPANLRRESGGVFSSIFSRRSS</sequence>
<dbReference type="PANTHER" id="PTHR34693:SF1">
    <property type="entry name" value="PROTEIN PAR32"/>
    <property type="match status" value="1"/>
</dbReference>
<evidence type="ECO:0000256" key="1">
    <source>
        <dbReference type="SAM" id="MobiDB-lite"/>
    </source>
</evidence>
<dbReference type="PANTHER" id="PTHR34693">
    <property type="entry name" value="PROTEIN PAR32"/>
    <property type="match status" value="1"/>
</dbReference>
<dbReference type="Pfam" id="PF12223">
    <property type="entry name" value="DUF3602"/>
    <property type="match status" value="1"/>
</dbReference>
<feature type="compositionally biased region" description="Basic and acidic residues" evidence="1">
    <location>
        <begin position="132"/>
        <end position="143"/>
    </location>
</feature>
<feature type="compositionally biased region" description="Gly residues" evidence="1">
    <location>
        <begin position="19"/>
        <end position="28"/>
    </location>
</feature>
<proteinExistence type="predicted"/>
<accession>A0A9Q9EKZ8</accession>
<keyword evidence="3" id="KW-1185">Reference proteome</keyword>
<dbReference type="InterPro" id="IPR022024">
    <property type="entry name" value="DUF3602"/>
</dbReference>
<dbReference type="AlphaFoldDB" id="A0A9Q9EKZ8"/>